<dbReference type="InterPro" id="IPR020846">
    <property type="entry name" value="MFS_dom"/>
</dbReference>
<dbReference type="GO" id="GO:0016020">
    <property type="term" value="C:membrane"/>
    <property type="evidence" value="ECO:0007669"/>
    <property type="project" value="UniProtKB-SubCell"/>
</dbReference>
<feature type="transmembrane region" description="Helical" evidence="8">
    <location>
        <begin position="94"/>
        <end position="112"/>
    </location>
</feature>
<gene>
    <name evidence="10" type="ORF">E0L32_012137</name>
</gene>
<dbReference type="InParanoid" id="A0A507BFN3"/>
<keyword evidence="2" id="KW-0813">Transport</keyword>
<evidence type="ECO:0000256" key="3">
    <source>
        <dbReference type="ARBA" id="ARBA00022692"/>
    </source>
</evidence>
<evidence type="ECO:0000313" key="11">
    <source>
        <dbReference type="Proteomes" id="UP000319257"/>
    </source>
</evidence>
<name>A0A507BFN3_9PEZI</name>
<dbReference type="PROSITE" id="PS50850">
    <property type="entry name" value="MFS"/>
    <property type="match status" value="1"/>
</dbReference>
<feature type="domain" description="Major facilitator superfamily (MFS) profile" evidence="9">
    <location>
        <begin position="52"/>
        <end position="464"/>
    </location>
</feature>
<evidence type="ECO:0000256" key="6">
    <source>
        <dbReference type="ARBA" id="ARBA00037968"/>
    </source>
</evidence>
<dbReference type="InterPro" id="IPR011701">
    <property type="entry name" value="MFS"/>
</dbReference>
<feature type="transmembrane region" description="Helical" evidence="8">
    <location>
        <begin position="345"/>
        <end position="364"/>
    </location>
</feature>
<feature type="transmembrane region" description="Helical" evidence="8">
    <location>
        <begin position="180"/>
        <end position="200"/>
    </location>
</feature>
<reference evidence="10 11" key="1">
    <citation type="submission" date="2019-06" db="EMBL/GenBank/DDBJ databases">
        <title>Draft genome sequence of the filamentous fungus Phialemoniopsis curvata isolated from diesel fuel.</title>
        <authorList>
            <person name="Varaljay V.A."/>
            <person name="Lyon W.J."/>
            <person name="Crouch A.L."/>
            <person name="Drake C.E."/>
            <person name="Hollomon J.M."/>
            <person name="Nadeau L.J."/>
            <person name="Nunn H.S."/>
            <person name="Stevenson B.S."/>
            <person name="Bojanowski C.L."/>
            <person name="Crookes-Goodson W.J."/>
        </authorList>
    </citation>
    <scope>NUCLEOTIDE SEQUENCE [LARGE SCALE GENOMIC DNA]</scope>
    <source>
        <strain evidence="10 11">D216</strain>
    </source>
</reference>
<dbReference type="InterPro" id="IPR036259">
    <property type="entry name" value="MFS_trans_sf"/>
</dbReference>
<evidence type="ECO:0000256" key="7">
    <source>
        <dbReference type="SAM" id="MobiDB-lite"/>
    </source>
</evidence>
<keyword evidence="3 8" id="KW-0812">Transmembrane</keyword>
<dbReference type="RefSeq" id="XP_030999285.1">
    <property type="nucleotide sequence ID" value="XM_031134944.1"/>
</dbReference>
<protein>
    <recommendedName>
        <fullName evidence="9">Major facilitator superfamily (MFS) profile domain-containing protein</fullName>
    </recommendedName>
</protein>
<evidence type="ECO:0000256" key="8">
    <source>
        <dbReference type="SAM" id="Phobius"/>
    </source>
</evidence>
<feature type="transmembrane region" description="Helical" evidence="8">
    <location>
        <begin position="212"/>
        <end position="232"/>
    </location>
</feature>
<dbReference type="FunFam" id="1.20.1250.20:FF:000064">
    <property type="entry name" value="MFS allantoate transporter"/>
    <property type="match status" value="1"/>
</dbReference>
<dbReference type="PANTHER" id="PTHR43791">
    <property type="entry name" value="PERMEASE-RELATED"/>
    <property type="match status" value="1"/>
</dbReference>
<dbReference type="SUPFAM" id="SSF103473">
    <property type="entry name" value="MFS general substrate transporter"/>
    <property type="match status" value="1"/>
</dbReference>
<evidence type="ECO:0000259" key="9">
    <source>
        <dbReference type="PROSITE" id="PS50850"/>
    </source>
</evidence>
<evidence type="ECO:0000256" key="4">
    <source>
        <dbReference type="ARBA" id="ARBA00022989"/>
    </source>
</evidence>
<dbReference type="Gene3D" id="1.20.1250.20">
    <property type="entry name" value="MFS general substrate transporter like domains"/>
    <property type="match status" value="2"/>
</dbReference>
<feature type="transmembrane region" description="Helical" evidence="8">
    <location>
        <begin position="119"/>
        <end position="140"/>
    </location>
</feature>
<dbReference type="PANTHER" id="PTHR43791:SF103">
    <property type="entry name" value="MAJOR FACILITATOR SUPERFAMILY (MFS) PROFILE DOMAIN-CONTAINING PROTEIN-RELATED"/>
    <property type="match status" value="1"/>
</dbReference>
<comment type="subcellular location">
    <subcellularLocation>
        <location evidence="1">Membrane</location>
        <topology evidence="1">Multi-pass membrane protein</topology>
    </subcellularLocation>
</comment>
<feature type="transmembrane region" description="Helical" evidence="8">
    <location>
        <begin position="431"/>
        <end position="455"/>
    </location>
</feature>
<feature type="transmembrane region" description="Helical" evidence="8">
    <location>
        <begin position="281"/>
        <end position="304"/>
    </location>
</feature>
<keyword evidence="5 8" id="KW-0472">Membrane</keyword>
<evidence type="ECO:0000256" key="1">
    <source>
        <dbReference type="ARBA" id="ARBA00004141"/>
    </source>
</evidence>
<accession>A0A507BFN3</accession>
<sequence>MSPPQPEPELALKETKPALDGAGDPTRGDIGETLEWAPEEERRILRKIDMTVLPVLCLVCFFQYLDKQSLSYASVFGLLQDLKLTSHEYSWANSIFYFGQFAAEPIVIYLMSRLPLVRFVGASIIIWGAICMCLAAPHNFGGFSAVRFFLGFAEGAVQPAAVTLTSIWYKKREHPQRVGLWVSMNALAQITGSLMMYGIGKNGSISIAAWRVMFLICGGLTIAAGIIFTLVIPFNPETAWFLTEKERGIVKMRMKMDREGGDQTNFSNSQLREALLDPKTWIILLFGFLSTMASFVLTFASLVIKNLGYTSFQTLLYGSPSGAVQFMFIWIAIFGIWLLPGRRSLIIILLTIVPLVGNILLLVLDTSAGWGMIVASWLASSISCIMTVVLSLSASNVKGNTKRAVVNTMYFIGYCVGAMAGPQLWTEPPRYLKALIASIVIWVIFLGLVVLYWLLCYFDNRARDRKAQSESVDPGQEKVDMTDKEDALFRYSY</sequence>
<dbReference type="AlphaFoldDB" id="A0A507BFN3"/>
<feature type="region of interest" description="Disordered" evidence="7">
    <location>
        <begin position="1"/>
        <end position="26"/>
    </location>
</feature>
<comment type="caution">
    <text evidence="10">The sequence shown here is derived from an EMBL/GenBank/DDBJ whole genome shotgun (WGS) entry which is preliminary data.</text>
</comment>
<feature type="transmembrane region" description="Helical" evidence="8">
    <location>
        <begin position="370"/>
        <end position="392"/>
    </location>
</feature>
<proteinExistence type="inferred from homology"/>
<dbReference type="Pfam" id="PF07690">
    <property type="entry name" value="MFS_1"/>
    <property type="match status" value="1"/>
</dbReference>
<dbReference type="EMBL" id="SKBQ01000138">
    <property type="protein sequence ID" value="TPX17574.1"/>
    <property type="molecule type" value="Genomic_DNA"/>
</dbReference>
<dbReference type="GO" id="GO:0022857">
    <property type="term" value="F:transmembrane transporter activity"/>
    <property type="evidence" value="ECO:0007669"/>
    <property type="project" value="InterPro"/>
</dbReference>
<feature type="transmembrane region" description="Helical" evidence="8">
    <location>
        <begin position="404"/>
        <end position="425"/>
    </location>
</feature>
<dbReference type="OrthoDB" id="6730379at2759"/>
<feature type="transmembrane region" description="Helical" evidence="8">
    <location>
        <begin position="146"/>
        <end position="168"/>
    </location>
</feature>
<keyword evidence="11" id="KW-1185">Reference proteome</keyword>
<dbReference type="Proteomes" id="UP000319257">
    <property type="component" value="Unassembled WGS sequence"/>
</dbReference>
<organism evidence="10 11">
    <name type="scientific">Thyridium curvatum</name>
    <dbReference type="NCBI Taxonomy" id="1093900"/>
    <lineage>
        <taxon>Eukaryota</taxon>
        <taxon>Fungi</taxon>
        <taxon>Dikarya</taxon>
        <taxon>Ascomycota</taxon>
        <taxon>Pezizomycotina</taxon>
        <taxon>Sordariomycetes</taxon>
        <taxon>Sordariomycetidae</taxon>
        <taxon>Thyridiales</taxon>
        <taxon>Thyridiaceae</taxon>
        <taxon>Thyridium</taxon>
    </lineage>
</organism>
<evidence type="ECO:0000256" key="2">
    <source>
        <dbReference type="ARBA" id="ARBA00022448"/>
    </source>
</evidence>
<evidence type="ECO:0000313" key="10">
    <source>
        <dbReference type="EMBL" id="TPX17574.1"/>
    </source>
</evidence>
<evidence type="ECO:0000256" key="5">
    <source>
        <dbReference type="ARBA" id="ARBA00023136"/>
    </source>
</evidence>
<keyword evidence="4 8" id="KW-1133">Transmembrane helix</keyword>
<feature type="transmembrane region" description="Helical" evidence="8">
    <location>
        <begin position="316"/>
        <end position="338"/>
    </location>
</feature>
<comment type="similarity">
    <text evidence="6">Belongs to the major facilitator superfamily. Allantoate permease family.</text>
</comment>
<dbReference type="GeneID" id="41979584"/>